<evidence type="ECO:0000313" key="4">
    <source>
        <dbReference type="EMBL" id="EXY73021.1"/>
    </source>
</evidence>
<evidence type="ECO:0000313" key="5">
    <source>
        <dbReference type="Proteomes" id="UP000020529"/>
    </source>
</evidence>
<dbReference type="Proteomes" id="UP000020529">
    <property type="component" value="Unassembled WGS sequence"/>
</dbReference>
<feature type="region of interest" description="Disordered" evidence="2">
    <location>
        <begin position="142"/>
        <end position="163"/>
    </location>
</feature>
<dbReference type="RefSeq" id="WP_005798167.1">
    <property type="nucleotide sequence ID" value="NZ_JGCY01000382.1"/>
</dbReference>
<name>A0A015TQT1_BACFG</name>
<dbReference type="SUPFAM" id="SSF47729">
    <property type="entry name" value="IHF-like DNA-binding proteins"/>
    <property type="match status" value="1"/>
</dbReference>
<sequence length="163" mass="18979">MGLIYLVRKKKFRTAEGIRELYFAIQRKLQKRGGKNEEDLAEILSANSSRSKGEVLSILTDLPDVIEEILKNGESVSIRGLGSFHASITSNGFEHPEDVLPHEVRVSKVYFIADRKFTQRVSRMKFFRYPLSKYFPKDLLRPETIREEETREEEPEFIPDDNE</sequence>
<evidence type="ECO:0000259" key="3">
    <source>
        <dbReference type="Pfam" id="PF18291"/>
    </source>
</evidence>
<dbReference type="InterPro" id="IPR010992">
    <property type="entry name" value="IHF-like_DNA-bd_dom_sf"/>
</dbReference>
<dbReference type="PATRIC" id="fig|1339315.3.peg.3906"/>
<protein>
    <submittedName>
        <fullName evidence="4">Bacterial DNA-binding family protein</fullName>
    </submittedName>
</protein>
<dbReference type="Pfam" id="PF18291">
    <property type="entry name" value="HU-HIG"/>
    <property type="match status" value="1"/>
</dbReference>
<dbReference type="Gene3D" id="4.10.520.10">
    <property type="entry name" value="IHF-like DNA-binding proteins"/>
    <property type="match status" value="1"/>
</dbReference>
<keyword evidence="1 4" id="KW-0238">DNA-binding</keyword>
<evidence type="ECO:0000256" key="2">
    <source>
        <dbReference type="SAM" id="MobiDB-lite"/>
    </source>
</evidence>
<accession>A0A015TQT1</accession>
<gene>
    <name evidence="4" type="ORF">M124_3240</name>
</gene>
<dbReference type="EMBL" id="JGCY01000382">
    <property type="protein sequence ID" value="EXY73021.1"/>
    <property type="molecule type" value="Genomic_DNA"/>
</dbReference>
<feature type="domain" description="HU" evidence="3">
    <location>
        <begin position="1"/>
        <end position="127"/>
    </location>
</feature>
<dbReference type="GO" id="GO:0003677">
    <property type="term" value="F:DNA binding"/>
    <property type="evidence" value="ECO:0007669"/>
    <property type="project" value="UniProtKB-KW"/>
</dbReference>
<comment type="caution">
    <text evidence="4">The sequence shown here is derived from an EMBL/GenBank/DDBJ whole genome shotgun (WGS) entry which is preliminary data.</text>
</comment>
<dbReference type="AlphaFoldDB" id="A0A015TQT1"/>
<proteinExistence type="predicted"/>
<evidence type="ECO:0000256" key="1">
    <source>
        <dbReference type="ARBA" id="ARBA00023125"/>
    </source>
</evidence>
<dbReference type="InterPro" id="IPR041607">
    <property type="entry name" value="HU-HIG"/>
</dbReference>
<feature type="compositionally biased region" description="Acidic residues" evidence="2">
    <location>
        <begin position="150"/>
        <end position="163"/>
    </location>
</feature>
<organism evidence="4 5">
    <name type="scientific">Bacteroides fragilis str. 3988T(B)14</name>
    <dbReference type="NCBI Taxonomy" id="1339315"/>
    <lineage>
        <taxon>Bacteria</taxon>
        <taxon>Pseudomonadati</taxon>
        <taxon>Bacteroidota</taxon>
        <taxon>Bacteroidia</taxon>
        <taxon>Bacteroidales</taxon>
        <taxon>Bacteroidaceae</taxon>
        <taxon>Bacteroides</taxon>
    </lineage>
</organism>
<reference evidence="4 5" key="1">
    <citation type="submission" date="2014-02" db="EMBL/GenBank/DDBJ databases">
        <authorList>
            <person name="Sears C."/>
            <person name="Carroll K."/>
            <person name="Sack B.R."/>
            <person name="Qadri F."/>
            <person name="Myers L.L."/>
            <person name="Chung G.-T."/>
            <person name="Escheverria P."/>
            <person name="Fraser C.M."/>
            <person name="Sadzewicz L."/>
            <person name="Shefchek K.A."/>
            <person name="Tallon L."/>
            <person name="Das S.P."/>
            <person name="Daugherty S."/>
            <person name="Mongodin E.F."/>
        </authorList>
    </citation>
    <scope>NUCLEOTIDE SEQUENCE [LARGE SCALE GENOMIC DNA]</scope>
    <source>
        <strain evidence="5">3988T(B)14</strain>
    </source>
</reference>